<name>A0A9D2GS39_9BACT</name>
<keyword evidence="2" id="KW-0004">4Fe-4S</keyword>
<keyword evidence="3" id="KW-0949">S-adenosyl-L-methionine</keyword>
<dbReference type="Pfam" id="PF04055">
    <property type="entry name" value="Radical_SAM"/>
    <property type="match status" value="1"/>
</dbReference>
<dbReference type="EMBL" id="DXAQ01000049">
    <property type="protein sequence ID" value="HIZ88962.1"/>
    <property type="molecule type" value="Genomic_DNA"/>
</dbReference>
<dbReference type="Proteomes" id="UP000824176">
    <property type="component" value="Unassembled WGS sequence"/>
</dbReference>
<dbReference type="InterPro" id="IPR006638">
    <property type="entry name" value="Elp3/MiaA/NifB-like_rSAM"/>
</dbReference>
<evidence type="ECO:0000313" key="8">
    <source>
        <dbReference type="EMBL" id="HIZ88962.1"/>
    </source>
</evidence>
<dbReference type="Pfam" id="PF13186">
    <property type="entry name" value="SPASM"/>
    <property type="match status" value="1"/>
</dbReference>
<evidence type="ECO:0000256" key="1">
    <source>
        <dbReference type="ARBA" id="ARBA00001966"/>
    </source>
</evidence>
<dbReference type="SFLD" id="SFLDG01067">
    <property type="entry name" value="SPASM/twitch_domain_containing"/>
    <property type="match status" value="1"/>
</dbReference>
<evidence type="ECO:0000256" key="5">
    <source>
        <dbReference type="ARBA" id="ARBA00023004"/>
    </source>
</evidence>
<dbReference type="GO" id="GO:0003824">
    <property type="term" value="F:catalytic activity"/>
    <property type="evidence" value="ECO:0007669"/>
    <property type="project" value="InterPro"/>
</dbReference>
<dbReference type="PANTHER" id="PTHR11228:SF7">
    <property type="entry name" value="PQQA PEPTIDE CYCLASE"/>
    <property type="match status" value="1"/>
</dbReference>
<comment type="cofactor">
    <cofactor evidence="1">
        <name>[4Fe-4S] cluster</name>
        <dbReference type="ChEBI" id="CHEBI:49883"/>
    </cofactor>
</comment>
<dbReference type="InterPro" id="IPR017200">
    <property type="entry name" value="PqqE-like"/>
</dbReference>
<dbReference type="InterPro" id="IPR013785">
    <property type="entry name" value="Aldolase_TIM"/>
</dbReference>
<sequence length="356" mass="40044">MSEKKWDLKWMAWEITSACNLRCVHCRSSSEVCSPVGKFTLEKAKNLIDDIASFASPVVVISGGEPLTRPDVFDIAKYGTDAGLKMAMATNGVLVTDEVCEKIKSSGIRIVSMSLDGPNAEVHDDFRGGIAGAFEGVERAAALFNKHGIKFIINSSFTKRNQPYIMETFRKAKELGAHAWYMFLIVPTGRGEEIFKELVSKEDYEEILEWHYKMEREEDEILVRPTCAPQYYRIWHEKSKEEGKDTERRSLTFSTGGGKGCIAGQTICFINSEGDVLPCSYFPEPAGNVFEKSLKEIWDTSPLFEDLRDFRRYEGKCGVCKYLKVCGGCRARAYAVTGSYLSEEPFCNYIPANYKG</sequence>
<dbReference type="GO" id="GO:0046872">
    <property type="term" value="F:metal ion binding"/>
    <property type="evidence" value="ECO:0007669"/>
    <property type="project" value="UniProtKB-KW"/>
</dbReference>
<dbReference type="PIRSF" id="PIRSF037420">
    <property type="entry name" value="PQQ_syn_pqqE"/>
    <property type="match status" value="1"/>
</dbReference>
<reference evidence="8" key="1">
    <citation type="journal article" date="2021" name="PeerJ">
        <title>Extensive microbial diversity within the chicken gut microbiome revealed by metagenomics and culture.</title>
        <authorList>
            <person name="Gilroy R."/>
            <person name="Ravi A."/>
            <person name="Getino M."/>
            <person name="Pursley I."/>
            <person name="Horton D.L."/>
            <person name="Alikhan N.F."/>
            <person name="Baker D."/>
            <person name="Gharbi K."/>
            <person name="Hall N."/>
            <person name="Watson M."/>
            <person name="Adriaenssens E.M."/>
            <person name="Foster-Nyarko E."/>
            <person name="Jarju S."/>
            <person name="Secka A."/>
            <person name="Antonio M."/>
            <person name="Oren A."/>
            <person name="Chaudhuri R.R."/>
            <person name="La Ragione R."/>
            <person name="Hildebrand F."/>
            <person name="Pallen M.J."/>
        </authorList>
    </citation>
    <scope>NUCLEOTIDE SEQUENCE</scope>
    <source>
        <strain evidence="8">ChiW4-1371</strain>
    </source>
</reference>
<comment type="caution">
    <text evidence="8">The sequence shown here is derived from an EMBL/GenBank/DDBJ whole genome shotgun (WGS) entry which is preliminary data.</text>
</comment>
<dbReference type="SMART" id="SM00729">
    <property type="entry name" value="Elp3"/>
    <property type="match status" value="1"/>
</dbReference>
<dbReference type="CDD" id="cd01335">
    <property type="entry name" value="Radical_SAM"/>
    <property type="match status" value="1"/>
</dbReference>
<dbReference type="CDD" id="cd21123">
    <property type="entry name" value="SPASM_MftC-like"/>
    <property type="match status" value="1"/>
</dbReference>
<feature type="domain" description="Radical SAM core" evidence="7">
    <location>
        <begin position="5"/>
        <end position="217"/>
    </location>
</feature>
<dbReference type="SFLD" id="SFLDS00029">
    <property type="entry name" value="Radical_SAM"/>
    <property type="match status" value="1"/>
</dbReference>
<dbReference type="NCBIfam" id="TIGR04085">
    <property type="entry name" value="rSAM_more_4Fe4S"/>
    <property type="match status" value="1"/>
</dbReference>
<dbReference type="Gene3D" id="3.20.20.70">
    <property type="entry name" value="Aldolase class I"/>
    <property type="match status" value="1"/>
</dbReference>
<dbReference type="InterPro" id="IPR007197">
    <property type="entry name" value="rSAM"/>
</dbReference>
<organism evidence="8 9">
    <name type="scientific">Candidatus Mucispirillum faecigallinarum</name>
    <dbReference type="NCBI Taxonomy" id="2838699"/>
    <lineage>
        <taxon>Bacteria</taxon>
        <taxon>Pseudomonadati</taxon>
        <taxon>Deferribacterota</taxon>
        <taxon>Deferribacteres</taxon>
        <taxon>Deferribacterales</taxon>
        <taxon>Mucispirillaceae</taxon>
        <taxon>Mucispirillum</taxon>
    </lineage>
</organism>
<evidence type="ECO:0000256" key="6">
    <source>
        <dbReference type="ARBA" id="ARBA00023014"/>
    </source>
</evidence>
<evidence type="ECO:0000256" key="4">
    <source>
        <dbReference type="ARBA" id="ARBA00022723"/>
    </source>
</evidence>
<evidence type="ECO:0000256" key="2">
    <source>
        <dbReference type="ARBA" id="ARBA00022485"/>
    </source>
</evidence>
<evidence type="ECO:0000259" key="7">
    <source>
        <dbReference type="PROSITE" id="PS51918"/>
    </source>
</evidence>
<evidence type="ECO:0000256" key="3">
    <source>
        <dbReference type="ARBA" id="ARBA00022691"/>
    </source>
</evidence>
<dbReference type="InterPro" id="IPR023885">
    <property type="entry name" value="4Fe4S-binding_SPASM_dom"/>
</dbReference>
<dbReference type="SFLD" id="SFLDG01386">
    <property type="entry name" value="main_SPASM_domain-containing"/>
    <property type="match status" value="1"/>
</dbReference>
<keyword evidence="6" id="KW-0411">Iron-sulfur</keyword>
<evidence type="ECO:0000313" key="9">
    <source>
        <dbReference type="Proteomes" id="UP000824176"/>
    </source>
</evidence>
<dbReference type="SUPFAM" id="SSF102114">
    <property type="entry name" value="Radical SAM enzymes"/>
    <property type="match status" value="1"/>
</dbReference>
<dbReference type="PANTHER" id="PTHR11228">
    <property type="entry name" value="RADICAL SAM DOMAIN PROTEIN"/>
    <property type="match status" value="1"/>
</dbReference>
<accession>A0A9D2GS39</accession>
<protein>
    <submittedName>
        <fullName evidence="8">Radical SAM protein</fullName>
    </submittedName>
</protein>
<dbReference type="AlphaFoldDB" id="A0A9D2GS39"/>
<dbReference type="InterPro" id="IPR050377">
    <property type="entry name" value="Radical_SAM_PqqE_MftC-like"/>
</dbReference>
<reference evidence="8" key="2">
    <citation type="submission" date="2021-04" db="EMBL/GenBank/DDBJ databases">
        <authorList>
            <person name="Gilroy R."/>
        </authorList>
    </citation>
    <scope>NUCLEOTIDE SEQUENCE</scope>
    <source>
        <strain evidence="8">ChiW4-1371</strain>
    </source>
</reference>
<gene>
    <name evidence="8" type="ORF">H9804_03375</name>
</gene>
<keyword evidence="4" id="KW-0479">Metal-binding</keyword>
<dbReference type="InterPro" id="IPR058240">
    <property type="entry name" value="rSAM_sf"/>
</dbReference>
<keyword evidence="5" id="KW-0408">Iron</keyword>
<dbReference type="PROSITE" id="PS51918">
    <property type="entry name" value="RADICAL_SAM"/>
    <property type="match status" value="1"/>
</dbReference>
<dbReference type="GO" id="GO:0051539">
    <property type="term" value="F:4 iron, 4 sulfur cluster binding"/>
    <property type="evidence" value="ECO:0007669"/>
    <property type="project" value="UniProtKB-KW"/>
</dbReference>
<proteinExistence type="predicted"/>